<proteinExistence type="predicted"/>
<evidence type="ECO:0008006" key="3">
    <source>
        <dbReference type="Google" id="ProtNLM"/>
    </source>
</evidence>
<reference evidence="1 2" key="1">
    <citation type="submission" date="2016-08" db="EMBL/GenBank/DDBJ databases">
        <title>Draft genome sequence of Candidatus Piscirickettsia litoralis, from seawater.</title>
        <authorList>
            <person name="Wan X."/>
            <person name="Lee A.J."/>
            <person name="Hou S."/>
            <person name="Donachie S.P."/>
        </authorList>
    </citation>
    <scope>NUCLEOTIDE SEQUENCE [LARGE SCALE GENOMIC DNA]</scope>
    <source>
        <strain evidence="1 2">Y2</strain>
    </source>
</reference>
<evidence type="ECO:0000313" key="1">
    <source>
        <dbReference type="EMBL" id="ODN41734.1"/>
    </source>
</evidence>
<evidence type="ECO:0000313" key="2">
    <source>
        <dbReference type="Proteomes" id="UP000094329"/>
    </source>
</evidence>
<gene>
    <name evidence="1" type="ORF">BGC07_00460</name>
</gene>
<dbReference type="EMBL" id="MDTU01000001">
    <property type="protein sequence ID" value="ODN41734.1"/>
    <property type="molecule type" value="Genomic_DNA"/>
</dbReference>
<accession>A0ABX2ZYP1</accession>
<dbReference type="RefSeq" id="WP_069311536.1">
    <property type="nucleotide sequence ID" value="NZ_MDTU01000001.1"/>
</dbReference>
<organism evidence="1 2">
    <name type="scientific">Piscirickettsia litoralis</name>
    <dbReference type="NCBI Taxonomy" id="1891921"/>
    <lineage>
        <taxon>Bacteria</taxon>
        <taxon>Pseudomonadati</taxon>
        <taxon>Pseudomonadota</taxon>
        <taxon>Gammaproteobacteria</taxon>
        <taxon>Thiotrichales</taxon>
        <taxon>Piscirickettsiaceae</taxon>
        <taxon>Piscirickettsia</taxon>
    </lineage>
</organism>
<dbReference type="Proteomes" id="UP000094329">
    <property type="component" value="Unassembled WGS sequence"/>
</dbReference>
<name>A0ABX2ZYP1_9GAMM</name>
<comment type="caution">
    <text evidence="1">The sequence shown here is derived from an EMBL/GenBank/DDBJ whole genome shotgun (WGS) entry which is preliminary data.</text>
</comment>
<keyword evidence="2" id="KW-1185">Reference proteome</keyword>
<sequence length="130" mass="15303">MKLKANPFNKVSLKWKFASISLIFSIFLLAVSSFVTFELNEIHLDTVQVTQEYTPRAEQVGQLSQAILARKQTLSEYLRFGQQEKVNKIEKQNKNIYSRISDVENYKLNNEEKLLVEDIKKFKQRIYINI</sequence>
<protein>
    <recommendedName>
        <fullName evidence="3">Chemotaxis methyl-accepting receptor HlyB-like 4HB MCP domain-containing protein</fullName>
    </recommendedName>
</protein>